<evidence type="ECO:0000313" key="2">
    <source>
        <dbReference type="Proteomes" id="UP000652761"/>
    </source>
</evidence>
<dbReference type="EMBL" id="NMUH01001060">
    <property type="protein sequence ID" value="MQL88472.1"/>
    <property type="molecule type" value="Genomic_DNA"/>
</dbReference>
<dbReference type="AlphaFoldDB" id="A0A843UQ84"/>
<evidence type="ECO:0000313" key="1">
    <source>
        <dbReference type="EMBL" id="MQL88472.1"/>
    </source>
</evidence>
<gene>
    <name evidence="1" type="ORF">Taro_021033</name>
</gene>
<protein>
    <submittedName>
        <fullName evidence="1">Uncharacterized protein</fullName>
    </submittedName>
</protein>
<proteinExistence type="predicted"/>
<accession>A0A843UQ84</accession>
<feature type="non-terminal residue" evidence="1">
    <location>
        <position position="493"/>
    </location>
</feature>
<comment type="caution">
    <text evidence="1">The sequence shown here is derived from an EMBL/GenBank/DDBJ whole genome shotgun (WGS) entry which is preliminary data.</text>
</comment>
<sequence length="493" mass="54758">LTFLALLNGCFIFGLLDKGDPFACWFFFGSEPPRVSSEWGGHDHCHPWMAESPESARERPSLSRVGASRPDWAGELGGIRGVRLVGPDPPGDMKIIHNHPNNNKKEAKGKHNSNMGDMKANKGKQGMIGDMGLHIHHFLVPQNCHIQISALVVGLIIWAIFKLLDMVVSSLRDTQEKVQVNKQQHREASKEDSKTLQILCLALNIHNMEDMRRAYDLAYHFGLLAKKAMELGLNLEYHWKAVPVREVANSGWRHEEQLESSSINWEVSVLEMEACDLIFIHSFTPLTRWSSLTAVLSLRRSSSSTLDISVDRITSTAEFIYPGHVCGDTGWLSQVPIGGVTMLSLACRRLRCAIFRRLRLAVWGFRGNLYLLLGLAHPSLLYLASLLLGDPHLPHFPRLVRRRARRLLRLGSFSGIPLALSHPLEGNELVGGGYSGDAYVPRHDRLTSIKPDAYVSDENGFIGVGDDRLGLITLAALALPPFSKDCDAGDGVH</sequence>
<organism evidence="1 2">
    <name type="scientific">Colocasia esculenta</name>
    <name type="common">Wild taro</name>
    <name type="synonym">Arum esculentum</name>
    <dbReference type="NCBI Taxonomy" id="4460"/>
    <lineage>
        <taxon>Eukaryota</taxon>
        <taxon>Viridiplantae</taxon>
        <taxon>Streptophyta</taxon>
        <taxon>Embryophyta</taxon>
        <taxon>Tracheophyta</taxon>
        <taxon>Spermatophyta</taxon>
        <taxon>Magnoliopsida</taxon>
        <taxon>Liliopsida</taxon>
        <taxon>Araceae</taxon>
        <taxon>Aroideae</taxon>
        <taxon>Colocasieae</taxon>
        <taxon>Colocasia</taxon>
    </lineage>
</organism>
<reference evidence="1" key="1">
    <citation type="submission" date="2017-07" db="EMBL/GenBank/DDBJ databases">
        <title>Taro Niue Genome Assembly and Annotation.</title>
        <authorList>
            <person name="Atibalentja N."/>
            <person name="Keating K."/>
            <person name="Fields C.J."/>
        </authorList>
    </citation>
    <scope>NUCLEOTIDE SEQUENCE</scope>
    <source>
        <strain evidence="1">Niue_2</strain>
        <tissue evidence="1">Leaf</tissue>
    </source>
</reference>
<name>A0A843UQ84_COLES</name>
<keyword evidence="2" id="KW-1185">Reference proteome</keyword>
<dbReference type="Proteomes" id="UP000652761">
    <property type="component" value="Unassembled WGS sequence"/>
</dbReference>